<organism evidence="1">
    <name type="scientific">Mycobacterium triplex</name>
    <dbReference type="NCBI Taxonomy" id="47839"/>
    <lineage>
        <taxon>Bacteria</taxon>
        <taxon>Bacillati</taxon>
        <taxon>Actinomycetota</taxon>
        <taxon>Actinomycetes</taxon>
        <taxon>Mycobacteriales</taxon>
        <taxon>Mycobacteriaceae</taxon>
        <taxon>Mycobacterium</taxon>
        <taxon>Mycobacterium simiae complex</taxon>
    </lineage>
</organism>
<evidence type="ECO:0000313" key="2">
    <source>
        <dbReference type="EMBL" id="ORX05394.1"/>
    </source>
</evidence>
<reference evidence="1" key="1">
    <citation type="journal article" date="2014" name="Genome Announc.">
        <title>Draft Genome Sequence of Mycobacterium triplex DSM 44626.</title>
        <authorList>
            <person name="Sassi M."/>
            <person name="Croce O."/>
            <person name="Robert C."/>
            <person name="Raoult D."/>
            <person name="Drancourt M."/>
        </authorList>
    </citation>
    <scope>NUCLEOTIDE SEQUENCE [LARGE SCALE GENOMIC DNA]</scope>
    <source>
        <strain evidence="1">DSM 44626</strain>
    </source>
</reference>
<evidence type="ECO:0000313" key="3">
    <source>
        <dbReference type="Proteomes" id="UP000193710"/>
    </source>
</evidence>
<keyword evidence="3" id="KW-1185">Reference proteome</keyword>
<dbReference type="Pfam" id="PF04134">
    <property type="entry name" value="DCC1-like"/>
    <property type="match status" value="1"/>
</dbReference>
<dbReference type="Proteomes" id="UP000193710">
    <property type="component" value="Unassembled WGS sequence"/>
</dbReference>
<gene>
    <name evidence="2" type="ORF">AWC29_11125</name>
    <name evidence="1" type="ORF">BN973_00041</name>
</gene>
<proteinExistence type="predicted"/>
<dbReference type="STRING" id="47839.BN973_00041"/>
<dbReference type="OrthoDB" id="9813713at2"/>
<evidence type="ECO:0000313" key="1">
    <source>
        <dbReference type="EMBL" id="CDO85710.1"/>
    </source>
</evidence>
<dbReference type="HOGENOM" id="CLU_086500_5_1_11"/>
<reference evidence="1" key="2">
    <citation type="submission" date="2014-04" db="EMBL/GenBank/DDBJ databases">
        <authorList>
            <person name="Urmite Genomes U."/>
        </authorList>
    </citation>
    <scope>NUCLEOTIDE SEQUENCE</scope>
    <source>
        <strain evidence="1">DSM 44626</strain>
    </source>
</reference>
<reference evidence="2 3" key="3">
    <citation type="submission" date="2016-01" db="EMBL/GenBank/DDBJ databases">
        <title>The new phylogeny of the genus Mycobacterium.</title>
        <authorList>
            <person name="Tarcisio F."/>
            <person name="Conor M."/>
            <person name="Antonella G."/>
            <person name="Elisabetta G."/>
            <person name="Giulia F.S."/>
            <person name="Sara T."/>
            <person name="Anna F."/>
            <person name="Clotilde B."/>
            <person name="Roberto B."/>
            <person name="Veronica D.S."/>
            <person name="Fabio R."/>
            <person name="Monica P."/>
            <person name="Olivier J."/>
            <person name="Enrico T."/>
            <person name="Nicola S."/>
        </authorList>
    </citation>
    <scope>NUCLEOTIDE SEQUENCE [LARGE SCALE GENOMIC DNA]</scope>
    <source>
        <strain evidence="2 3">DSM 44626</strain>
    </source>
</reference>
<dbReference type="EMBL" id="LQPY01000014">
    <property type="protein sequence ID" value="ORX05394.1"/>
    <property type="molecule type" value="Genomic_DNA"/>
</dbReference>
<dbReference type="RefSeq" id="WP_036465168.1">
    <property type="nucleotide sequence ID" value="NZ_HG964446.1"/>
</dbReference>
<accession>A0A024JPF4</accession>
<dbReference type="InterPro" id="IPR007263">
    <property type="entry name" value="DCC1-like"/>
</dbReference>
<sequence length="126" mass="13800">MHGVLVFDGRCGVCTRAVNALVRWDRTGMLRIEPMQSPGMADRLGVTDDRMLESAWWVDSSGAILAGAHAMNAALSAALGTRVPLWIYRIPGVGAAQNAIYRWVAAHRYRFRGATPLCEAEPERCS</sequence>
<dbReference type="EMBL" id="HG964446">
    <property type="protein sequence ID" value="CDO85710.1"/>
    <property type="molecule type" value="Genomic_DNA"/>
</dbReference>
<dbReference type="GO" id="GO:0015035">
    <property type="term" value="F:protein-disulfide reductase activity"/>
    <property type="evidence" value="ECO:0007669"/>
    <property type="project" value="InterPro"/>
</dbReference>
<dbReference type="Proteomes" id="UP000028880">
    <property type="component" value="Unassembled WGS sequence"/>
</dbReference>
<name>A0A024JPF4_9MYCO</name>
<dbReference type="AlphaFoldDB" id="A0A024JPF4"/>
<protein>
    <submittedName>
        <fullName evidence="2">Thiol-disulfide oxidoreductase</fullName>
    </submittedName>
</protein>
<dbReference type="eggNOG" id="COG3011">
    <property type="taxonomic scope" value="Bacteria"/>
</dbReference>